<comment type="caution">
    <text evidence="4">The sequence shown here is derived from an EMBL/GenBank/DDBJ whole genome shotgun (WGS) entry which is preliminary data.</text>
</comment>
<dbReference type="PANTHER" id="PTHR37533">
    <property type="entry name" value="FLAGELLAR HOOK-LENGTH CONTROL PROTEIN"/>
    <property type="match status" value="1"/>
</dbReference>
<organism evidence="4 5">
    <name type="scientific">Clostridium omnivorum</name>
    <dbReference type="NCBI Taxonomy" id="1604902"/>
    <lineage>
        <taxon>Bacteria</taxon>
        <taxon>Bacillati</taxon>
        <taxon>Bacillota</taxon>
        <taxon>Clostridia</taxon>
        <taxon>Eubacteriales</taxon>
        <taxon>Clostridiaceae</taxon>
        <taxon>Clostridium</taxon>
    </lineage>
</organism>
<evidence type="ECO:0000259" key="3">
    <source>
        <dbReference type="Pfam" id="PF02120"/>
    </source>
</evidence>
<feature type="domain" description="Flagellar hook-length control protein-like C-terminal" evidence="3">
    <location>
        <begin position="500"/>
        <end position="579"/>
    </location>
</feature>
<protein>
    <recommendedName>
        <fullName evidence="3">Flagellar hook-length control protein-like C-terminal domain-containing protein</fullName>
    </recommendedName>
</protein>
<feature type="compositionally biased region" description="Basic and acidic residues" evidence="2">
    <location>
        <begin position="45"/>
        <end position="55"/>
    </location>
</feature>
<feature type="compositionally biased region" description="Polar residues" evidence="2">
    <location>
        <begin position="411"/>
        <end position="425"/>
    </location>
</feature>
<dbReference type="Gene3D" id="3.30.750.140">
    <property type="match status" value="1"/>
</dbReference>
<feature type="compositionally biased region" description="Polar residues" evidence="2">
    <location>
        <begin position="583"/>
        <end position="594"/>
    </location>
</feature>
<dbReference type="CDD" id="cd17470">
    <property type="entry name" value="T3SS_Flik_C"/>
    <property type="match status" value="1"/>
</dbReference>
<feature type="coiled-coil region" evidence="1">
    <location>
        <begin position="162"/>
        <end position="189"/>
    </location>
</feature>
<dbReference type="RefSeq" id="WP_264851656.1">
    <property type="nucleotide sequence ID" value="NZ_BRXR01000001.1"/>
</dbReference>
<dbReference type="InterPro" id="IPR021136">
    <property type="entry name" value="Flagellar_hook_control-like_C"/>
</dbReference>
<dbReference type="EMBL" id="BRXR01000001">
    <property type="protein sequence ID" value="GLC32354.1"/>
    <property type="molecule type" value="Genomic_DNA"/>
</dbReference>
<reference evidence="4 5" key="1">
    <citation type="journal article" date="2024" name="Int. J. Syst. Evol. Microbiol.">
        <title>Clostridium omnivorum sp. nov., isolated from anoxic soil under the treatment of reductive soil disinfestation.</title>
        <authorList>
            <person name="Ueki A."/>
            <person name="Tonouchi A."/>
            <person name="Kaku N."/>
            <person name="Honma S."/>
            <person name="Ueki K."/>
        </authorList>
    </citation>
    <scope>NUCLEOTIDE SEQUENCE [LARGE SCALE GENOMIC DNA]</scope>
    <source>
        <strain evidence="4 5">E14</strain>
    </source>
</reference>
<feature type="region of interest" description="Disordered" evidence="2">
    <location>
        <begin position="583"/>
        <end position="608"/>
    </location>
</feature>
<accession>A0ABQ5NAR9</accession>
<dbReference type="Pfam" id="PF02120">
    <property type="entry name" value="Flg_hook"/>
    <property type="match status" value="1"/>
</dbReference>
<evidence type="ECO:0000256" key="1">
    <source>
        <dbReference type="SAM" id="Coils"/>
    </source>
</evidence>
<feature type="region of interest" description="Disordered" evidence="2">
    <location>
        <begin position="408"/>
        <end position="433"/>
    </location>
</feature>
<proteinExistence type="predicted"/>
<dbReference type="Proteomes" id="UP001208567">
    <property type="component" value="Unassembled WGS sequence"/>
</dbReference>
<name>A0ABQ5NAR9_9CLOT</name>
<dbReference type="InterPro" id="IPR038610">
    <property type="entry name" value="FliK-like_C_sf"/>
</dbReference>
<feature type="compositionally biased region" description="Polar residues" evidence="2">
    <location>
        <begin position="1"/>
        <end position="12"/>
    </location>
</feature>
<keyword evidence="1" id="KW-0175">Coiled coil</keyword>
<keyword evidence="5" id="KW-1185">Reference proteome</keyword>
<dbReference type="PANTHER" id="PTHR37533:SF2">
    <property type="entry name" value="FLAGELLAR HOOK-LENGTH CONTROL PROTEIN"/>
    <property type="match status" value="1"/>
</dbReference>
<evidence type="ECO:0000313" key="4">
    <source>
        <dbReference type="EMBL" id="GLC32354.1"/>
    </source>
</evidence>
<evidence type="ECO:0000256" key="2">
    <source>
        <dbReference type="SAM" id="MobiDB-lite"/>
    </source>
</evidence>
<sequence>MNEISFQNNITKVSGAKDGIQSKDTKNEGSSFKGILDKVSSSTDSKVKKNLEGPKNTIDERKAECTNNNGTKVVYDNKDKATNSDENEAINDNRNFIKLSSKELAKLKEILAKLQVSSDSQISIDDKSELNLDRVMQIIKGNLYKLNDVLKNKNLSMAIGDNVDLINELNEMKNQIENLISAIDTATALGDQSSKEAKDILNADLSEHSTNAEKNETNDPSIKASDTVLALCGMASILSEIAALKAENSTEESVKEIQALNKDITTIEELIKSSNQIGPENQKDYEELGAAASKVISNSKLGVKIDQFSISTLPNAKEATDEIVNLMSSSKDDMKVDSDLEKLINKFIGQADKLEQKLAFTKDANMSVEHNTIVDTKGKINFIVKKKLLDRDFKIDVENTKVIPSKGKAGTLSNDAIENSKQTSNDVEKANRSLNTEEDKLLLKLSSDDTNSSKDDLSNKIARVTNLATSLQTEKNLSVENSEKLPVVNRQTFNEDLVKSLKYMELNDVKELTVKVVPKELGELFIKITREGEVVKAQITATNRDAYNALNSNLTEITNKLSEQNIKIHSFNVEIYNGDSSFLNQGSKNENGNSKGRRKNSVGNLEVEEVGNPEEITYDLNNLNALA</sequence>
<feature type="region of interest" description="Disordered" evidence="2">
    <location>
        <begin position="1"/>
        <end position="55"/>
    </location>
</feature>
<gene>
    <name evidence="4" type="ORF">bsdE14_37640</name>
</gene>
<dbReference type="InterPro" id="IPR052563">
    <property type="entry name" value="FliK"/>
</dbReference>
<evidence type="ECO:0000313" key="5">
    <source>
        <dbReference type="Proteomes" id="UP001208567"/>
    </source>
</evidence>